<keyword evidence="3" id="KW-1185">Reference proteome</keyword>
<dbReference type="RefSeq" id="WP_139193987.1">
    <property type="nucleotide sequence ID" value="NZ_LGHU01000007.1"/>
</dbReference>
<feature type="region of interest" description="Disordered" evidence="1">
    <location>
        <begin position="82"/>
        <end position="150"/>
    </location>
</feature>
<organism evidence="2 3">
    <name type="scientific">Pseudorhodobacter antarcticus</name>
    <dbReference type="NCBI Taxonomy" id="1077947"/>
    <lineage>
        <taxon>Bacteria</taxon>
        <taxon>Pseudomonadati</taxon>
        <taxon>Pseudomonadota</taxon>
        <taxon>Alphaproteobacteria</taxon>
        <taxon>Rhodobacterales</taxon>
        <taxon>Paracoccaceae</taxon>
        <taxon>Pseudorhodobacter</taxon>
    </lineage>
</organism>
<dbReference type="AlphaFoldDB" id="A0A1H8GB00"/>
<reference evidence="2 3" key="1">
    <citation type="submission" date="2016-10" db="EMBL/GenBank/DDBJ databases">
        <authorList>
            <person name="de Groot N.N."/>
        </authorList>
    </citation>
    <scope>NUCLEOTIDE SEQUENCE [LARGE SCALE GENOMIC DNA]</scope>
    <source>
        <strain evidence="2 3">CGMCC 1.10836</strain>
    </source>
</reference>
<evidence type="ECO:0000256" key="1">
    <source>
        <dbReference type="SAM" id="MobiDB-lite"/>
    </source>
</evidence>
<evidence type="ECO:0000313" key="2">
    <source>
        <dbReference type="EMBL" id="SEN40925.1"/>
    </source>
</evidence>
<feature type="compositionally biased region" description="Low complexity" evidence="1">
    <location>
        <begin position="82"/>
        <end position="96"/>
    </location>
</feature>
<protein>
    <submittedName>
        <fullName evidence="2">Uncharacterized protein</fullName>
    </submittedName>
</protein>
<dbReference type="EMBL" id="FOCO01000013">
    <property type="protein sequence ID" value="SEN40925.1"/>
    <property type="molecule type" value="Genomic_DNA"/>
</dbReference>
<sequence length="307" mass="32405">MSEPMSSGEIEDVLSSIRRLVSEDLRPVSSRSAAPAKSTMDQAGKPQLVLGGAELVTGKLLLTPAFRVVSNDVPVSDAINPATDAASGTAAPAWGAEQSLVGAPPKPSTAEDWLPESSTLPEDDVFGELPDESDDWLETDDADDAVPPPASDVTRLVSEIGAAVAENAEEWEPEAGDSPMAAMSWQAPEWVEEAEVVDAAINTATGTAAATALADAAEAAAVAEIMSRAAQAAVEQQKAAERSKEADASDDLFAENAGYFDETVLRDLVRDLIREELSGTLGERITRNVRKLVRSEINRAMTARDFE</sequence>
<proteinExistence type="predicted"/>
<accession>A0A1H8GB00</accession>
<dbReference type="Proteomes" id="UP000183002">
    <property type="component" value="Unassembled WGS sequence"/>
</dbReference>
<gene>
    <name evidence="2" type="ORF">SAMN05216227_101362</name>
</gene>
<name>A0A1H8GB00_9RHOB</name>
<feature type="compositionally biased region" description="Acidic residues" evidence="1">
    <location>
        <begin position="121"/>
        <end position="144"/>
    </location>
</feature>
<dbReference type="STRING" id="1077947.SAMN05216227_101362"/>
<feature type="region of interest" description="Disordered" evidence="1">
    <location>
        <begin position="25"/>
        <end position="45"/>
    </location>
</feature>
<evidence type="ECO:0000313" key="3">
    <source>
        <dbReference type="Proteomes" id="UP000183002"/>
    </source>
</evidence>